<dbReference type="SUPFAM" id="SSF53756">
    <property type="entry name" value="UDP-Glycosyltransferase/glycogen phosphorylase"/>
    <property type="match status" value="1"/>
</dbReference>
<proteinExistence type="predicted"/>
<dbReference type="OrthoDB" id="9790710at2"/>
<keyword evidence="4" id="KW-1185">Reference proteome</keyword>
<dbReference type="RefSeq" id="WP_109352767.1">
    <property type="nucleotide sequence ID" value="NZ_QFRI01000002.1"/>
</dbReference>
<evidence type="ECO:0000313" key="4">
    <source>
        <dbReference type="Proteomes" id="UP000245375"/>
    </source>
</evidence>
<dbReference type="Gene3D" id="3.40.50.2000">
    <property type="entry name" value="Glycogen Phosphorylase B"/>
    <property type="match status" value="2"/>
</dbReference>
<dbReference type="EMBL" id="QFRI01000002">
    <property type="protein sequence ID" value="PWH82400.1"/>
    <property type="molecule type" value="Genomic_DNA"/>
</dbReference>
<dbReference type="InterPro" id="IPR028098">
    <property type="entry name" value="Glyco_trans_4-like_N"/>
</dbReference>
<dbReference type="Pfam" id="PF13477">
    <property type="entry name" value="Glyco_trans_4_2"/>
    <property type="match status" value="1"/>
</dbReference>
<evidence type="ECO:0000313" key="3">
    <source>
        <dbReference type="EMBL" id="PWH82400.1"/>
    </source>
</evidence>
<reference evidence="3 4" key="1">
    <citation type="submission" date="2018-05" db="EMBL/GenBank/DDBJ databases">
        <title>Algibacter marinivivus sp. nov., isolated from sample around a algae.</title>
        <authorList>
            <person name="Zhong X."/>
        </authorList>
    </citation>
    <scope>NUCLEOTIDE SEQUENCE [LARGE SCALE GENOMIC DNA]</scope>
    <source>
        <strain evidence="3 4">ZY111</strain>
    </source>
</reference>
<reference evidence="4" key="3">
    <citation type="submission" date="2018-05" db="EMBL/GenBank/DDBJ databases">
        <authorList>
            <person name="Lu D."/>
        </authorList>
    </citation>
    <scope>NUCLEOTIDE SEQUENCE [LARGE SCALE GENOMIC DNA]</scope>
    <source>
        <strain evidence="4">ZY111</strain>
    </source>
</reference>
<dbReference type="AlphaFoldDB" id="A0A2U2X3R0"/>
<protein>
    <submittedName>
        <fullName evidence="3">Glycosyltransferase family 1 protein</fullName>
    </submittedName>
</protein>
<dbReference type="InterPro" id="IPR001296">
    <property type="entry name" value="Glyco_trans_1"/>
</dbReference>
<accession>A0A2U2X3R0</accession>
<dbReference type="Proteomes" id="UP000245375">
    <property type="component" value="Unassembled WGS sequence"/>
</dbReference>
<reference evidence="4" key="2">
    <citation type="submission" date="2018-05" db="EMBL/GenBank/DDBJ databases">
        <title>Algibacter marinivivus sp. nov., isolated from sample around a algae.</title>
        <authorList>
            <person name="Lu D."/>
        </authorList>
    </citation>
    <scope>NUCLEOTIDE SEQUENCE [LARGE SCALE GENOMIC DNA]</scope>
    <source>
        <strain evidence="4">ZY111</strain>
    </source>
</reference>
<name>A0A2U2X3R0_9FLAO</name>
<feature type="domain" description="Glycosyltransferase subfamily 4-like N-terminal" evidence="2">
    <location>
        <begin position="26"/>
        <end position="160"/>
    </location>
</feature>
<evidence type="ECO:0000259" key="1">
    <source>
        <dbReference type="Pfam" id="PF00534"/>
    </source>
</evidence>
<dbReference type="CDD" id="cd03808">
    <property type="entry name" value="GT4_CapM-like"/>
    <property type="match status" value="1"/>
</dbReference>
<evidence type="ECO:0000259" key="2">
    <source>
        <dbReference type="Pfam" id="PF13477"/>
    </source>
</evidence>
<dbReference type="Pfam" id="PF00534">
    <property type="entry name" value="Glycos_transf_1"/>
    <property type="match status" value="1"/>
</dbReference>
<sequence>MNQNQKKRILIIASAAGSLKSFRGDFIKDLTLEGYKVYAAAPGIEEYKETYKFLTDLNVTPLNLKLQRSGLNPIKDFKSIKALKKLIKENKIDLVFPYTIKPVVYGSIAANSLNVPVISLITGLGYTFSGVSKKAKVLQKFSQVLYRKALKTNNLIVFQNIDDYQLFLDKKIMTENQKYGIVSGSGINLDQYKFRKKSANGTNIEFVFVARLIREKGINLYIEAAKKLKSKYPQAKFHILGKSPQGSPSAIDNTILENENKKGTIIQHGWVNNVQEFLSDCHVFVLPTFYREGVPRSILEALSIGMPIITTNTPGCKETIIKNQNGILIEPRNLDSLIDALEFFINNSDKIEEMGINSRKYAEKRFDVNIINRQLISSIKDVLA</sequence>
<gene>
    <name evidence="3" type="ORF">DIS18_09100</name>
</gene>
<dbReference type="PANTHER" id="PTHR12526">
    <property type="entry name" value="GLYCOSYLTRANSFERASE"/>
    <property type="match status" value="1"/>
</dbReference>
<comment type="caution">
    <text evidence="3">The sequence shown here is derived from an EMBL/GenBank/DDBJ whole genome shotgun (WGS) entry which is preliminary data.</text>
</comment>
<dbReference type="GO" id="GO:0016757">
    <property type="term" value="F:glycosyltransferase activity"/>
    <property type="evidence" value="ECO:0007669"/>
    <property type="project" value="InterPro"/>
</dbReference>
<keyword evidence="3" id="KW-0808">Transferase</keyword>
<dbReference type="PANTHER" id="PTHR12526:SF638">
    <property type="entry name" value="SPORE COAT PROTEIN SA"/>
    <property type="match status" value="1"/>
</dbReference>
<feature type="domain" description="Glycosyl transferase family 1" evidence="1">
    <location>
        <begin position="194"/>
        <end position="360"/>
    </location>
</feature>
<organism evidence="3 4">
    <name type="scientific">Algibacter marinivivus</name>
    <dbReference type="NCBI Taxonomy" id="2100723"/>
    <lineage>
        <taxon>Bacteria</taxon>
        <taxon>Pseudomonadati</taxon>
        <taxon>Bacteroidota</taxon>
        <taxon>Flavobacteriia</taxon>
        <taxon>Flavobacteriales</taxon>
        <taxon>Flavobacteriaceae</taxon>
        <taxon>Algibacter</taxon>
    </lineage>
</organism>